<dbReference type="InterPro" id="IPR008136">
    <property type="entry name" value="CinA_C"/>
</dbReference>
<dbReference type="STRING" id="61635.BN85303150"/>
<accession>U4KMK9</accession>
<proteinExistence type="predicted"/>
<dbReference type="Gene3D" id="3.90.950.20">
    <property type="entry name" value="CinA-like"/>
    <property type="match status" value="1"/>
</dbReference>
<dbReference type="AlphaFoldDB" id="U4KMK9"/>
<dbReference type="OrthoDB" id="399376at2"/>
<dbReference type="InterPro" id="IPR036653">
    <property type="entry name" value="CinA-like_C"/>
</dbReference>
<feature type="domain" description="CinA C-terminal" evidence="1">
    <location>
        <begin position="4"/>
        <end position="155"/>
    </location>
</feature>
<evidence type="ECO:0000313" key="2">
    <source>
        <dbReference type="EMBL" id="CCV65336.1"/>
    </source>
</evidence>
<evidence type="ECO:0000313" key="3">
    <source>
        <dbReference type="Proteomes" id="UP000032737"/>
    </source>
</evidence>
<dbReference type="Pfam" id="PF02464">
    <property type="entry name" value="CinA"/>
    <property type="match status" value="1"/>
</dbReference>
<name>U4KMK9_9MOLU</name>
<sequence length="157" mass="17128">MTNYSKDVFLQLLKYNYTIAFAESMTGGALASNLVLNPGASDVIGYSVVTYSDQVKIKHLNINPMLIDIHGVVSNVIAMEMAKSVRQIAESNIGVGITGNAGPTATGNAQVGEVWVAVDYLGEVYSYHLQLKQLSREEVIEQTVKVVYSMLNQLLKK</sequence>
<keyword evidence="3" id="KW-1185">Reference proteome</keyword>
<organism evidence="2 3">
    <name type="scientific">Acholeplasma brassicae</name>
    <dbReference type="NCBI Taxonomy" id="61635"/>
    <lineage>
        <taxon>Bacteria</taxon>
        <taxon>Bacillati</taxon>
        <taxon>Mycoplasmatota</taxon>
        <taxon>Mollicutes</taxon>
        <taxon>Acholeplasmatales</taxon>
        <taxon>Acholeplasmataceae</taxon>
        <taxon>Acholeplasma</taxon>
    </lineage>
</organism>
<dbReference type="EMBL" id="FO681348">
    <property type="protein sequence ID" value="CCV65336.1"/>
    <property type="molecule type" value="Genomic_DNA"/>
</dbReference>
<evidence type="ECO:0000259" key="1">
    <source>
        <dbReference type="Pfam" id="PF02464"/>
    </source>
</evidence>
<dbReference type="RefSeq" id="WP_030004198.1">
    <property type="nucleotide sequence ID" value="NC_022549.1"/>
</dbReference>
<dbReference type="KEGG" id="abra:BN85303150"/>
<dbReference type="SUPFAM" id="SSF142433">
    <property type="entry name" value="CinA-like"/>
    <property type="match status" value="1"/>
</dbReference>
<gene>
    <name evidence="2" type="ORF">BN85303150</name>
</gene>
<dbReference type="Proteomes" id="UP000032737">
    <property type="component" value="Chromosome"/>
</dbReference>
<dbReference type="HOGENOM" id="CLU_030805_1_2_14"/>
<reference evidence="2 3" key="1">
    <citation type="journal article" date="2013" name="J. Mol. Microbiol. Biotechnol.">
        <title>Analysis of the Complete Genomes of Acholeplasma brassicae , A. palmae and A. laidlawii and Their Comparison to the Obligate Parasites from ' Candidatus Phytoplasma'.</title>
        <authorList>
            <person name="Kube M."/>
            <person name="Siewert C."/>
            <person name="Migdoll A.M."/>
            <person name="Duduk B."/>
            <person name="Holz S."/>
            <person name="Rabus R."/>
            <person name="Seemuller E."/>
            <person name="Mitrovic J."/>
            <person name="Muller I."/>
            <person name="Buttner C."/>
            <person name="Reinhardt R."/>
        </authorList>
    </citation>
    <scope>NUCLEOTIDE SEQUENCE [LARGE SCALE GENOMIC DNA]</scope>
    <source>
        <strain evidence="3">0502</strain>
    </source>
</reference>
<dbReference type="NCBIfam" id="TIGR00199">
    <property type="entry name" value="PncC_domain"/>
    <property type="match status" value="1"/>
</dbReference>
<protein>
    <recommendedName>
        <fullName evidence="1">CinA C-terminal domain-containing protein</fullName>
    </recommendedName>
</protein>